<dbReference type="PANTHER" id="PTHR42749:SF1">
    <property type="entry name" value="CELL SHAPE-DETERMINING PROTEIN MREB"/>
    <property type="match status" value="1"/>
</dbReference>
<dbReference type="OrthoDB" id="9768127at2"/>
<sequence>MNASLDHLRRCTVAVDLGASRTRVYLKGTGIVVDEPSVVAVDCRTGSLVAVGTVADLMTGRTPEHIRVLRPISNGTVVDIGLAQRMLRNLMDDRLRKTLRRKPVLRAAACVPYGSEPVSRRAAVETLTGFGARRVELVDSLVAAAIGCGLPVEHPEATCVVLCGASTTQVAVLSLGSIVTAETIPVGGEVIDRAIVLHLRHQHALMLPSQGVRPLHAIFGTADAGPASTQVYGTDAASGMARSVEVDAEAVRLAIRSPLYAVLDAVRAVLRRCPPDLVADLVERGITLAGGGAALPGLRSMLHETTHMPVHVADHPGGCVVRGLGAMIEGQVRPMAMETVR</sequence>
<dbReference type="GO" id="GO:0008360">
    <property type="term" value="P:regulation of cell shape"/>
    <property type="evidence" value="ECO:0007669"/>
    <property type="project" value="UniProtKB-UniRule"/>
</dbReference>
<dbReference type="GO" id="GO:0005524">
    <property type="term" value="F:ATP binding"/>
    <property type="evidence" value="ECO:0007669"/>
    <property type="project" value="UniProtKB-KW"/>
</dbReference>
<evidence type="ECO:0000256" key="1">
    <source>
        <dbReference type="ARBA" id="ARBA00022490"/>
    </source>
</evidence>
<dbReference type="GO" id="GO:0000902">
    <property type="term" value="P:cell morphogenesis"/>
    <property type="evidence" value="ECO:0007669"/>
    <property type="project" value="InterPro"/>
</dbReference>
<keyword evidence="2 6" id="KW-0547">Nucleotide-binding</keyword>
<proteinExistence type="inferred from homology"/>
<organism evidence="7 8">
    <name type="scientific">Streptantibioticus cattleyicolor (strain ATCC 35852 / DSM 46488 / JCM 4925 / NBRC 14057 / NRRL 8057)</name>
    <name type="common">Streptomyces cattleya</name>
    <dbReference type="NCBI Taxonomy" id="1003195"/>
    <lineage>
        <taxon>Bacteria</taxon>
        <taxon>Bacillati</taxon>
        <taxon>Actinomycetota</taxon>
        <taxon>Actinomycetes</taxon>
        <taxon>Kitasatosporales</taxon>
        <taxon>Streptomycetaceae</taxon>
        <taxon>Streptantibioticus</taxon>
    </lineage>
</organism>
<keyword evidence="4 6" id="KW-0133">Cell shape</keyword>
<dbReference type="AlphaFoldDB" id="F8K050"/>
<dbReference type="STRING" id="1003195.SCATT_24570"/>
<evidence type="ECO:0000256" key="2">
    <source>
        <dbReference type="ARBA" id="ARBA00022741"/>
    </source>
</evidence>
<dbReference type="Pfam" id="PF06723">
    <property type="entry name" value="MreB_Mbl"/>
    <property type="match status" value="1"/>
</dbReference>
<dbReference type="NCBIfam" id="NF010539">
    <property type="entry name" value="PRK13927.1"/>
    <property type="match status" value="1"/>
</dbReference>
<dbReference type="EMBL" id="CP003219">
    <property type="protein sequence ID" value="AEW94828.1"/>
    <property type="molecule type" value="Genomic_DNA"/>
</dbReference>
<accession>F8K050</accession>
<evidence type="ECO:0000256" key="4">
    <source>
        <dbReference type="ARBA" id="ARBA00022960"/>
    </source>
</evidence>
<dbReference type="PATRIC" id="fig|1003195.11.peg.3976"/>
<dbReference type="PANTHER" id="PTHR42749">
    <property type="entry name" value="CELL SHAPE-DETERMINING PROTEIN MREB"/>
    <property type="match status" value="1"/>
</dbReference>
<dbReference type="eggNOG" id="COG1077">
    <property type="taxonomic scope" value="Bacteria"/>
</dbReference>
<dbReference type="SUPFAM" id="SSF53067">
    <property type="entry name" value="Actin-like ATPase domain"/>
    <property type="match status" value="2"/>
</dbReference>
<dbReference type="KEGG" id="sct:SCAT_2473"/>
<name>F8K050_STREN</name>
<protein>
    <recommendedName>
        <fullName evidence="6">Cell shape-determining protein MreB</fullName>
    </recommendedName>
</protein>
<comment type="similarity">
    <text evidence="5 6">Belongs to the FtsA/MreB family.</text>
</comment>
<comment type="caution">
    <text evidence="6">Lacks conserved residue(s) required for the propagation of feature annotation.</text>
</comment>
<accession>G8WU06</accession>
<keyword evidence="3 6" id="KW-0067">ATP-binding</keyword>
<comment type="function">
    <text evidence="6">Forms membrane-associated dynamic filaments that are essential for cell shape determination. Acts by regulating cell wall synthesis and cell elongation, and thus cell shape. A feedback loop between cell geometry and MreB localization may maintain elongated cell shape by targeting cell wall growth to regions of negative cell wall curvature.</text>
</comment>
<dbReference type="HAMAP" id="MF_02207">
    <property type="entry name" value="MreB"/>
    <property type="match status" value="1"/>
</dbReference>
<dbReference type="GO" id="GO:0005737">
    <property type="term" value="C:cytoplasm"/>
    <property type="evidence" value="ECO:0007669"/>
    <property type="project" value="UniProtKB-SubCell"/>
</dbReference>
<dbReference type="InterPro" id="IPR043129">
    <property type="entry name" value="ATPase_NBD"/>
</dbReference>
<comment type="subcellular location">
    <subcellularLocation>
        <location evidence="6">Cytoplasm</location>
    </subcellularLocation>
    <text evidence="6">Membrane-associated.</text>
</comment>
<evidence type="ECO:0000256" key="6">
    <source>
        <dbReference type="HAMAP-Rule" id="MF_02207"/>
    </source>
</evidence>
<dbReference type="HOGENOM" id="CLU_052037_0_0_11"/>
<dbReference type="InterPro" id="IPR056546">
    <property type="entry name" value="MreB_MamK-like"/>
</dbReference>
<dbReference type="InterPro" id="IPR004753">
    <property type="entry name" value="MreB"/>
</dbReference>
<comment type="subunit">
    <text evidence="6">Forms polymers.</text>
</comment>
<keyword evidence="8" id="KW-1185">Reference proteome</keyword>
<evidence type="ECO:0000256" key="5">
    <source>
        <dbReference type="ARBA" id="ARBA00023458"/>
    </source>
</evidence>
<dbReference type="Proteomes" id="UP000007842">
    <property type="component" value="Chromosome"/>
</dbReference>
<evidence type="ECO:0000313" key="7">
    <source>
        <dbReference type="EMBL" id="AEW94828.1"/>
    </source>
</evidence>
<dbReference type="RefSeq" id="WP_014143218.1">
    <property type="nucleotide sequence ID" value="NC_016111.1"/>
</dbReference>
<evidence type="ECO:0000256" key="3">
    <source>
        <dbReference type="ARBA" id="ARBA00022840"/>
    </source>
</evidence>
<keyword evidence="1 6" id="KW-0963">Cytoplasm</keyword>
<reference evidence="8" key="1">
    <citation type="submission" date="2011-12" db="EMBL/GenBank/DDBJ databases">
        <title>Complete genome sequence of Streptomyces cattleya strain DSM 46488.</title>
        <authorList>
            <person name="Ou H.-Y."/>
            <person name="Li P."/>
            <person name="Zhao C."/>
            <person name="O'Hagan D."/>
            <person name="Deng Z."/>
        </authorList>
    </citation>
    <scope>NUCLEOTIDE SEQUENCE [LARGE SCALE GENOMIC DNA]</scope>
    <source>
        <strain evidence="8">ATCC 35852 / DSM 46488 / JCM 4925 / NBRC 14057 / NRRL 8057</strain>
    </source>
</reference>
<dbReference type="Gene3D" id="3.30.420.40">
    <property type="match status" value="3"/>
</dbReference>
<evidence type="ECO:0000313" key="8">
    <source>
        <dbReference type="Proteomes" id="UP000007842"/>
    </source>
</evidence>
<dbReference type="PRINTS" id="PR01652">
    <property type="entry name" value="SHAPEPROTEIN"/>
</dbReference>
<gene>
    <name evidence="6" type="primary">mreB</name>
    <name evidence="7" type="ordered locus">SCATT_24570</name>
</gene>
<dbReference type="KEGG" id="scy:SCATT_24570"/>